<name>A0A3M7PVU2_BRAPC</name>
<organism evidence="1 2">
    <name type="scientific">Brachionus plicatilis</name>
    <name type="common">Marine rotifer</name>
    <name type="synonym">Brachionus muelleri</name>
    <dbReference type="NCBI Taxonomy" id="10195"/>
    <lineage>
        <taxon>Eukaryota</taxon>
        <taxon>Metazoa</taxon>
        <taxon>Spiralia</taxon>
        <taxon>Gnathifera</taxon>
        <taxon>Rotifera</taxon>
        <taxon>Eurotatoria</taxon>
        <taxon>Monogononta</taxon>
        <taxon>Pseudotrocha</taxon>
        <taxon>Ploima</taxon>
        <taxon>Brachionidae</taxon>
        <taxon>Brachionus</taxon>
    </lineage>
</organism>
<evidence type="ECO:0000313" key="1">
    <source>
        <dbReference type="EMBL" id="RNA02885.1"/>
    </source>
</evidence>
<comment type="caution">
    <text evidence="1">The sequence shown here is derived from an EMBL/GenBank/DDBJ whole genome shotgun (WGS) entry which is preliminary data.</text>
</comment>
<sequence length="135" mass="15840">MITINVIFGHFELLNSHIPSPLCKQMMKYEREKFEHLNGDNFDCEPSDQSLNTNYVIKWSQNSINFHTKCLKLVFILSGKFRNKKLKQLKKAILGLRGIVNFKLNRTMNTTSIRLKVKKVQHSMLHYICPNEKSN</sequence>
<dbReference type="Proteomes" id="UP000276133">
    <property type="component" value="Unassembled WGS sequence"/>
</dbReference>
<dbReference type="AlphaFoldDB" id="A0A3M7PVU2"/>
<dbReference type="EMBL" id="REGN01008723">
    <property type="protein sequence ID" value="RNA02885.1"/>
    <property type="molecule type" value="Genomic_DNA"/>
</dbReference>
<accession>A0A3M7PVU2</accession>
<protein>
    <submittedName>
        <fullName evidence="1">Uncharacterized protein</fullName>
    </submittedName>
</protein>
<proteinExistence type="predicted"/>
<reference evidence="1 2" key="1">
    <citation type="journal article" date="2018" name="Sci. Rep.">
        <title>Genomic signatures of local adaptation to the degree of environmental predictability in rotifers.</title>
        <authorList>
            <person name="Franch-Gras L."/>
            <person name="Hahn C."/>
            <person name="Garcia-Roger E.M."/>
            <person name="Carmona M.J."/>
            <person name="Serra M."/>
            <person name="Gomez A."/>
        </authorList>
    </citation>
    <scope>NUCLEOTIDE SEQUENCE [LARGE SCALE GENOMIC DNA]</scope>
    <source>
        <strain evidence="1">HYR1</strain>
    </source>
</reference>
<gene>
    <name evidence="1" type="ORF">BpHYR1_042860</name>
</gene>
<evidence type="ECO:0000313" key="2">
    <source>
        <dbReference type="Proteomes" id="UP000276133"/>
    </source>
</evidence>
<keyword evidence="2" id="KW-1185">Reference proteome</keyword>